<gene>
    <name evidence="1" type="ORF">H8717_04840</name>
</gene>
<evidence type="ECO:0008006" key="3">
    <source>
        <dbReference type="Google" id="ProtNLM"/>
    </source>
</evidence>
<dbReference type="Proteomes" id="UP000658131">
    <property type="component" value="Unassembled WGS sequence"/>
</dbReference>
<proteinExistence type="predicted"/>
<dbReference type="RefSeq" id="WP_262399343.1">
    <property type="nucleotide sequence ID" value="NZ_JACRTB010000006.1"/>
</dbReference>
<keyword evidence="2" id="KW-1185">Reference proteome</keyword>
<comment type="caution">
    <text evidence="1">The sequence shown here is derived from an EMBL/GenBank/DDBJ whole genome shotgun (WGS) entry which is preliminary data.</text>
</comment>
<sequence>MNLSPKQIDGLLKMAGSRLGRDPQQLRRQLESGNLQQITQGMNPQQQQQVAEILKDPQAIARFVENPQVQQMIAQLMKGR</sequence>
<evidence type="ECO:0000313" key="2">
    <source>
        <dbReference type="Proteomes" id="UP000658131"/>
    </source>
</evidence>
<evidence type="ECO:0000313" key="1">
    <source>
        <dbReference type="EMBL" id="MBC8575741.1"/>
    </source>
</evidence>
<organism evidence="1 2">
    <name type="scientific">Yanshouia hominis</name>
    <dbReference type="NCBI Taxonomy" id="2763673"/>
    <lineage>
        <taxon>Bacteria</taxon>
        <taxon>Bacillati</taxon>
        <taxon>Bacillota</taxon>
        <taxon>Clostridia</taxon>
        <taxon>Eubacteriales</taxon>
        <taxon>Oscillospiraceae</taxon>
        <taxon>Yanshouia</taxon>
    </lineage>
</organism>
<dbReference type="EMBL" id="JACRTB010000006">
    <property type="protein sequence ID" value="MBC8575741.1"/>
    <property type="molecule type" value="Genomic_DNA"/>
</dbReference>
<protein>
    <recommendedName>
        <fullName evidence="3">STI1 domain-containing protein</fullName>
    </recommendedName>
</protein>
<accession>A0ABR7NH50</accession>
<reference evidence="1 2" key="1">
    <citation type="submission" date="2020-08" db="EMBL/GenBank/DDBJ databases">
        <title>Genome public.</title>
        <authorList>
            <person name="Liu C."/>
            <person name="Sun Q."/>
        </authorList>
    </citation>
    <scope>NUCLEOTIDE SEQUENCE [LARGE SCALE GENOMIC DNA]</scope>
    <source>
        <strain evidence="1 2">BX1</strain>
    </source>
</reference>
<name>A0ABR7NH50_9FIRM</name>